<accession>S3HCP6</accession>
<organism evidence="2 3">
    <name type="scientific">Rhizobium grahamii CCGE 502</name>
    <dbReference type="NCBI Taxonomy" id="990285"/>
    <lineage>
        <taxon>Bacteria</taxon>
        <taxon>Pseudomonadati</taxon>
        <taxon>Pseudomonadota</taxon>
        <taxon>Alphaproteobacteria</taxon>
        <taxon>Hyphomicrobiales</taxon>
        <taxon>Rhizobiaceae</taxon>
        <taxon>Rhizobium/Agrobacterium group</taxon>
        <taxon>Rhizobium</taxon>
    </lineage>
</organism>
<dbReference type="GO" id="GO:0051213">
    <property type="term" value="F:dioxygenase activity"/>
    <property type="evidence" value="ECO:0007669"/>
    <property type="project" value="UniProtKB-KW"/>
</dbReference>
<dbReference type="Pfam" id="PF00175">
    <property type="entry name" value="NAD_binding_1"/>
    <property type="match status" value="1"/>
</dbReference>
<dbReference type="InterPro" id="IPR001433">
    <property type="entry name" value="OxRdtase_FAD/NAD-bd"/>
</dbReference>
<dbReference type="HOGENOM" id="CLU_1823782_0_0_5"/>
<keyword evidence="2" id="KW-0223">Dioxygenase</keyword>
<evidence type="ECO:0000259" key="1">
    <source>
        <dbReference type="Pfam" id="PF00175"/>
    </source>
</evidence>
<proteinExistence type="predicted"/>
<keyword evidence="2" id="KW-0560">Oxidoreductase</keyword>
<keyword evidence="3" id="KW-1185">Reference proteome</keyword>
<evidence type="ECO:0000313" key="2">
    <source>
        <dbReference type="EMBL" id="EPE96434.1"/>
    </source>
</evidence>
<dbReference type="AlphaFoldDB" id="S3HCP6"/>
<comment type="caution">
    <text evidence="2">The sequence shown here is derived from an EMBL/GenBank/DDBJ whole genome shotgun (WGS) entry which is preliminary data.</text>
</comment>
<reference evidence="2 3" key="1">
    <citation type="journal article" date="2012" name="J. Bacteriol.">
        <title>Genome sequence of Rhizobium grahamii CCGE502, a broad-host-range symbiont with low nodulation competitiveness in Phaseolus vulgaris.</title>
        <authorList>
            <person name="Althabegoiti M.J."/>
            <person name="Lozano L."/>
            <person name="Torres-Tejerizo G."/>
            <person name="Ormeno-Orrillo E."/>
            <person name="Rogel M.A."/>
            <person name="Gonzalez V."/>
            <person name="Martinez-Romero E."/>
        </authorList>
    </citation>
    <scope>NUCLEOTIDE SEQUENCE [LARGE SCALE GENOMIC DNA]</scope>
    <source>
        <strain evidence="2 3">CCGE 502</strain>
    </source>
</reference>
<dbReference type="InterPro" id="IPR039261">
    <property type="entry name" value="FNR_nucleotide-bd"/>
</dbReference>
<dbReference type="eggNOG" id="COG1018">
    <property type="taxonomic scope" value="Bacteria"/>
</dbReference>
<evidence type="ECO:0000313" key="3">
    <source>
        <dbReference type="Proteomes" id="UP000014411"/>
    </source>
</evidence>
<dbReference type="Proteomes" id="UP000014411">
    <property type="component" value="Unassembled WGS sequence"/>
</dbReference>
<sequence>MVSMLETVAAGYPDLETHFVHGALNSATHAMDRHVRSLATTHGRGTVNTFYSEPLEADAAGYSHDHDGFISVSWLKENTPFEQADFYLCGPRPLLQALVGGLSAAGVDRKHIQSRTVRTRRCADRGVNGTGVCDENGLEAH</sequence>
<dbReference type="STRING" id="990285.RGCCGE502_19830"/>
<dbReference type="SUPFAM" id="SSF52343">
    <property type="entry name" value="Ferredoxin reductase-like, C-terminal NADP-linked domain"/>
    <property type="match status" value="1"/>
</dbReference>
<gene>
    <name evidence="2" type="ORF">RGCCGE502_19830</name>
</gene>
<name>S3HCP6_9HYPH</name>
<feature type="domain" description="Oxidoreductase FAD/NAD(P)-binding" evidence="1">
    <location>
        <begin position="1"/>
        <end position="97"/>
    </location>
</feature>
<dbReference type="EMBL" id="AEYE02000024">
    <property type="protein sequence ID" value="EPE96434.1"/>
    <property type="molecule type" value="Genomic_DNA"/>
</dbReference>
<protein>
    <submittedName>
        <fullName evidence="2">Nitric oxide dioxygenase</fullName>
    </submittedName>
</protein>
<dbReference type="Gene3D" id="3.40.50.80">
    <property type="entry name" value="Nucleotide-binding domain of ferredoxin-NADP reductase (FNR) module"/>
    <property type="match status" value="1"/>
</dbReference>